<dbReference type="InterPro" id="IPR036812">
    <property type="entry name" value="NAD(P)_OxRdtase_dom_sf"/>
</dbReference>
<dbReference type="PANTHER" id="PTHR43312:SF1">
    <property type="entry name" value="NADP-DEPENDENT OXIDOREDUCTASE DOMAIN-CONTAINING PROTEIN"/>
    <property type="match status" value="1"/>
</dbReference>
<dbReference type="PANTHER" id="PTHR43312">
    <property type="entry name" value="D-THREO-ALDOSE 1-DEHYDROGENASE"/>
    <property type="match status" value="1"/>
</dbReference>
<sequence>MIKRAFGNSGLQVSALGFGAGHIGGNELSDREAEALLNHVLDSGINLIDTARGYGASETRIGKFLQHKRSDLILSTKIGYGIEGIPDWTAACIEAGIDEALKNLKTDWLDIVHLHSCPIGTLEYGEVIAALAKAKQAGKVRLMAYSGENQALEWAIHAGVFDSIQCSVNICDRYSLQHLLPIAKAKGLGVIAKRPLANAFWRFQTRPYGDYCENYWLRWQAMGMKPEQITTDQALRFTAFADGVDTCIAGTRQIKNLSELSQALEKGPLPADLLSGWAQSYKAHGNHWVGEV</sequence>
<dbReference type="CDD" id="cd19095">
    <property type="entry name" value="AKR_PA4992-like"/>
    <property type="match status" value="1"/>
</dbReference>
<accession>A0A2M7G6D2</accession>
<dbReference type="SUPFAM" id="SSF51430">
    <property type="entry name" value="NAD(P)-linked oxidoreductase"/>
    <property type="match status" value="1"/>
</dbReference>
<evidence type="ECO:0000313" key="2">
    <source>
        <dbReference type="EMBL" id="PIW17190.1"/>
    </source>
</evidence>
<dbReference type="Pfam" id="PF00248">
    <property type="entry name" value="Aldo_ket_red"/>
    <property type="match status" value="1"/>
</dbReference>
<gene>
    <name evidence="2" type="ORF">COW36_09460</name>
</gene>
<dbReference type="AlphaFoldDB" id="A0A2M7G6D2"/>
<proteinExistence type="predicted"/>
<dbReference type="InterPro" id="IPR023210">
    <property type="entry name" value="NADP_OxRdtase_dom"/>
</dbReference>
<protein>
    <submittedName>
        <fullName evidence="2">Aldo/keto reductase</fullName>
    </submittedName>
</protein>
<reference evidence="2 3" key="1">
    <citation type="submission" date="2017-09" db="EMBL/GenBank/DDBJ databases">
        <title>Depth-based differentiation of microbial function through sediment-hosted aquifers and enrichment of novel symbionts in the deep terrestrial subsurface.</title>
        <authorList>
            <person name="Probst A.J."/>
            <person name="Ladd B."/>
            <person name="Jarett J.K."/>
            <person name="Geller-Mcgrath D.E."/>
            <person name="Sieber C.M."/>
            <person name="Emerson J.B."/>
            <person name="Anantharaman K."/>
            <person name="Thomas B.C."/>
            <person name="Malmstrom R."/>
            <person name="Stieglmeier M."/>
            <person name="Klingl A."/>
            <person name="Woyke T."/>
            <person name="Ryan C.M."/>
            <person name="Banfield J.F."/>
        </authorList>
    </citation>
    <scope>NUCLEOTIDE SEQUENCE [LARGE SCALE GENOMIC DNA]</scope>
    <source>
        <strain evidence="2">CG17_big_fil_post_rev_8_21_14_2_50_48_46</strain>
    </source>
</reference>
<dbReference type="Proteomes" id="UP000231019">
    <property type="component" value="Unassembled WGS sequence"/>
</dbReference>
<dbReference type="Gene3D" id="3.20.20.100">
    <property type="entry name" value="NADP-dependent oxidoreductase domain"/>
    <property type="match status" value="1"/>
</dbReference>
<evidence type="ECO:0000313" key="3">
    <source>
        <dbReference type="Proteomes" id="UP000231019"/>
    </source>
</evidence>
<organism evidence="2 3">
    <name type="scientific">bacterium (Candidatus Blackallbacteria) CG17_big_fil_post_rev_8_21_14_2_50_48_46</name>
    <dbReference type="NCBI Taxonomy" id="2014261"/>
    <lineage>
        <taxon>Bacteria</taxon>
        <taxon>Candidatus Blackallbacteria</taxon>
    </lineage>
</organism>
<name>A0A2M7G6D2_9BACT</name>
<evidence type="ECO:0000259" key="1">
    <source>
        <dbReference type="Pfam" id="PF00248"/>
    </source>
</evidence>
<dbReference type="InterPro" id="IPR053135">
    <property type="entry name" value="AKR2_Oxidoreductase"/>
</dbReference>
<dbReference type="EMBL" id="PFFQ01000026">
    <property type="protein sequence ID" value="PIW17190.1"/>
    <property type="molecule type" value="Genomic_DNA"/>
</dbReference>
<comment type="caution">
    <text evidence="2">The sequence shown here is derived from an EMBL/GenBank/DDBJ whole genome shotgun (WGS) entry which is preliminary data.</text>
</comment>
<feature type="domain" description="NADP-dependent oxidoreductase" evidence="1">
    <location>
        <begin position="16"/>
        <end position="275"/>
    </location>
</feature>